<gene>
    <name evidence="1" type="ORF">HNP84_003323</name>
</gene>
<dbReference type="PANTHER" id="PTHR41913">
    <property type="entry name" value="DUF1684 DOMAIN-CONTAINING PROTEIN"/>
    <property type="match status" value="1"/>
</dbReference>
<evidence type="ECO:0008006" key="3">
    <source>
        <dbReference type="Google" id="ProtNLM"/>
    </source>
</evidence>
<dbReference type="Proteomes" id="UP000578449">
    <property type="component" value="Unassembled WGS sequence"/>
</dbReference>
<dbReference type="RefSeq" id="WP_185050548.1">
    <property type="nucleotide sequence ID" value="NZ_BAABIX010000001.1"/>
</dbReference>
<proteinExistence type="predicted"/>
<sequence length="281" mass="30500">MAVRPIPTPHDTPTGDPDADEFVREWWRWHQRHEAVLAAPHGFLAVTALHWLTPEPRRLDGAPGEWSSGDEGVVVTLGAGEELVVDGASVRGRHVFGEIPERGGVEAVWGDAVIEVAKRGGHHIVRPRHPGNPLRTAYAGTPAYPPDPRWVVRGRYVPFDAPRPTTVGAAVEGLEHVYDAPGRVEFRLDGRELSLTAFPGSAPGELMILFTDATSGVTTYAANRVLKVAPPDADSGVVLDFNRATNLPCAYTDHATCPLPPPENRLPLAVEAGEKIPYERR</sequence>
<evidence type="ECO:0000313" key="2">
    <source>
        <dbReference type="Proteomes" id="UP000578449"/>
    </source>
</evidence>
<accession>A0A840P8Q9</accession>
<evidence type="ECO:0000313" key="1">
    <source>
        <dbReference type="EMBL" id="MBB5133597.1"/>
    </source>
</evidence>
<keyword evidence="2" id="KW-1185">Reference proteome</keyword>
<dbReference type="PANTHER" id="PTHR41913:SF1">
    <property type="entry name" value="DUF1684 DOMAIN-CONTAINING PROTEIN"/>
    <property type="match status" value="1"/>
</dbReference>
<dbReference type="AlphaFoldDB" id="A0A840P8Q9"/>
<reference evidence="1 2" key="1">
    <citation type="submission" date="2020-08" db="EMBL/GenBank/DDBJ databases">
        <title>Genomic Encyclopedia of Type Strains, Phase IV (KMG-IV): sequencing the most valuable type-strain genomes for metagenomic binning, comparative biology and taxonomic classification.</title>
        <authorList>
            <person name="Goeker M."/>
        </authorList>
    </citation>
    <scope>NUCLEOTIDE SEQUENCE [LARGE SCALE GENOMIC DNA]</scope>
    <source>
        <strain evidence="1 2">DSM 45615</strain>
    </source>
</reference>
<name>A0A840P8Q9_9ACTN</name>
<dbReference type="InterPro" id="IPR012467">
    <property type="entry name" value="DUF1684"/>
</dbReference>
<dbReference type="Pfam" id="PF07920">
    <property type="entry name" value="DUF1684"/>
    <property type="match status" value="1"/>
</dbReference>
<comment type="caution">
    <text evidence="1">The sequence shown here is derived from an EMBL/GenBank/DDBJ whole genome shotgun (WGS) entry which is preliminary data.</text>
</comment>
<organism evidence="1 2">
    <name type="scientific">Thermocatellispora tengchongensis</name>
    <dbReference type="NCBI Taxonomy" id="1073253"/>
    <lineage>
        <taxon>Bacteria</taxon>
        <taxon>Bacillati</taxon>
        <taxon>Actinomycetota</taxon>
        <taxon>Actinomycetes</taxon>
        <taxon>Streptosporangiales</taxon>
        <taxon>Streptosporangiaceae</taxon>
        <taxon>Thermocatellispora</taxon>
    </lineage>
</organism>
<dbReference type="EMBL" id="JACHGN010000006">
    <property type="protein sequence ID" value="MBB5133597.1"/>
    <property type="molecule type" value="Genomic_DNA"/>
</dbReference>
<protein>
    <recommendedName>
        <fullName evidence="3">DUF1684 domain-containing protein</fullName>
    </recommendedName>
</protein>